<dbReference type="RefSeq" id="WP_138620433.1">
    <property type="nucleotide sequence ID" value="NZ_SZVP01000001.1"/>
</dbReference>
<organism evidence="1 2">
    <name type="scientific">Colwellia ponticola</name>
    <dbReference type="NCBI Taxonomy" id="2304625"/>
    <lineage>
        <taxon>Bacteria</taxon>
        <taxon>Pseudomonadati</taxon>
        <taxon>Pseudomonadota</taxon>
        <taxon>Gammaproteobacteria</taxon>
        <taxon>Alteromonadales</taxon>
        <taxon>Colwelliaceae</taxon>
        <taxon>Colwellia</taxon>
    </lineage>
</organism>
<name>A0A8H2JQ74_9GAMM</name>
<evidence type="ECO:0000313" key="1">
    <source>
        <dbReference type="EMBL" id="TMM47905.1"/>
    </source>
</evidence>
<dbReference type="EMBL" id="SZVP01000001">
    <property type="protein sequence ID" value="TMM47905.1"/>
    <property type="molecule type" value="Genomic_DNA"/>
</dbReference>
<dbReference type="OrthoDB" id="1551210at2"/>
<dbReference type="Proteomes" id="UP000307702">
    <property type="component" value="Unassembled WGS sequence"/>
</dbReference>
<protein>
    <submittedName>
        <fullName evidence="1">Uncharacterized protein</fullName>
    </submittedName>
</protein>
<proteinExistence type="predicted"/>
<evidence type="ECO:0000313" key="2">
    <source>
        <dbReference type="Proteomes" id="UP000307702"/>
    </source>
</evidence>
<comment type="caution">
    <text evidence="1">The sequence shown here is derived from an EMBL/GenBank/DDBJ whole genome shotgun (WGS) entry which is preliminary data.</text>
</comment>
<sequence length="59" mass="7213">MARLILTAQLWSKRQAILLEDSVYNKLEYKQAMEEALYHAIYRHLLINVFVKHQHYRVR</sequence>
<gene>
    <name evidence="1" type="ORF">FCS21_02790</name>
</gene>
<reference evidence="1 2" key="1">
    <citation type="submission" date="2019-05" db="EMBL/GenBank/DDBJ databases">
        <title>Colwellia ponticola sp. nov., isolated from seawater.</title>
        <authorList>
            <person name="Yoon J.-H."/>
        </authorList>
    </citation>
    <scope>NUCLEOTIDE SEQUENCE [LARGE SCALE GENOMIC DNA]</scope>
    <source>
        <strain evidence="1 2">OISW-25</strain>
    </source>
</reference>
<accession>A0A8H2JQ74</accession>
<keyword evidence="2" id="KW-1185">Reference proteome</keyword>
<dbReference type="AlphaFoldDB" id="A0A8H2JQ74"/>